<protein>
    <recommendedName>
        <fullName evidence="3">C2H2-type domain-containing protein</fullName>
    </recommendedName>
</protein>
<feature type="region of interest" description="Disordered" evidence="2">
    <location>
        <begin position="609"/>
        <end position="631"/>
    </location>
</feature>
<feature type="compositionally biased region" description="Low complexity" evidence="2">
    <location>
        <begin position="782"/>
        <end position="798"/>
    </location>
</feature>
<comment type="caution">
    <text evidence="4">The sequence shown here is derived from an EMBL/GenBank/DDBJ whole genome shotgun (WGS) entry which is preliminary data.</text>
</comment>
<evidence type="ECO:0000313" key="5">
    <source>
        <dbReference type="Proteomes" id="UP001187682"/>
    </source>
</evidence>
<keyword evidence="1" id="KW-0479">Metal-binding</keyword>
<accession>A0AAE8MRF8</accession>
<organism evidence="4 5">
    <name type="scientific">Cephalotrichum gorgonifer</name>
    <dbReference type="NCBI Taxonomy" id="2041049"/>
    <lineage>
        <taxon>Eukaryota</taxon>
        <taxon>Fungi</taxon>
        <taxon>Dikarya</taxon>
        <taxon>Ascomycota</taxon>
        <taxon>Pezizomycotina</taxon>
        <taxon>Sordariomycetes</taxon>
        <taxon>Hypocreomycetidae</taxon>
        <taxon>Microascales</taxon>
        <taxon>Microascaceae</taxon>
        <taxon>Cephalotrichum</taxon>
    </lineage>
</organism>
<evidence type="ECO:0000259" key="3">
    <source>
        <dbReference type="PROSITE" id="PS50157"/>
    </source>
</evidence>
<keyword evidence="5" id="KW-1185">Reference proteome</keyword>
<dbReference type="AlphaFoldDB" id="A0AAE8MRF8"/>
<evidence type="ECO:0000256" key="2">
    <source>
        <dbReference type="SAM" id="MobiDB-lite"/>
    </source>
</evidence>
<sequence length="891" mass="98708">MSAPLRPSTVTPHFAYTERFEGGAVYSGISAGRGKLIPVETAPRAPYLVFSVEKDRLRRTISIDIQSRSLIRTILNALDTYPEVGADPQPLDLNTLLRNYDVLKQHLEALESQIPAHLETSEFRLLIEDFLLERAVFDGIGLEPHPQHHGLSQTQLRDIHDRSIDTGLDGVDDCFRLGFIPSDMTDDYVAALSKRHAHLALPDELMSLEEPSPELISFASHHDPVFSSKSLEPEPPTSYSSFSNLAVRIKGPLAKESFPGAPDAPLDTLQNSIEPVDAFFKMESPLRKQEQHDLGGYVRRSSSGIFTSLSALENTNSTVGFGNAAPPPRGRASSCYDGIGITDPVMAPPLSNDIWGPPTSRSEGVPETRMGDPFNWKTESDTALFGDRENRSVPAVSMLATTGHNTPRTSGSCLPSISRKESQSALMKRQRLGRNLIASLTSLCRTVRDAIGKTEVGSPESTISAHFTSFIRVWNEGLGVFRQIINNHPPRGLLEVLDCLVVASAMCTVMSTYNEEDDDSMYLEFVNDVLRWRSILDPDDHPLFDKVNFALWFSLGFPDPTPGREDKDSLARFQELMQDIVTLEKENPRAPARTAPYATRLRDIQQEYAAKEDRQPRGQATSDPVSIPIPSGGARKRVYDESLDMEPEVGYGFSINDVFDVDRFLAQSVDSESTADQVMDLGWNDILSTTVLLLASTAFSVLLTLTTVIQRDFDSQSIVEMWRRPRGYSRSCDIVGHFLESVGGFPGGFREVPLYRPHSLDHCIKRLSLSTMSAPSSGQMWTSSSRTRTRTSVVPSSSQATAIEMSLSHSLGAVREPKRLRCLSANCSKTFSSVSNRNKHMREGCQHREKNGYRCRNGPCTKVLTTKWYRNTHEQERCRHKGVAGGQGGGG</sequence>
<keyword evidence="1" id="KW-0862">Zinc</keyword>
<dbReference type="PROSITE" id="PS50157">
    <property type="entry name" value="ZINC_FINGER_C2H2_2"/>
    <property type="match status" value="1"/>
</dbReference>
<dbReference type="Proteomes" id="UP001187682">
    <property type="component" value="Unassembled WGS sequence"/>
</dbReference>
<gene>
    <name evidence="4" type="ORF">DNG_01807</name>
</gene>
<dbReference type="EMBL" id="ONZQ02000002">
    <property type="protein sequence ID" value="SPN98766.1"/>
    <property type="molecule type" value="Genomic_DNA"/>
</dbReference>
<evidence type="ECO:0000256" key="1">
    <source>
        <dbReference type="PROSITE-ProRule" id="PRU00042"/>
    </source>
</evidence>
<feature type="domain" description="C2H2-type" evidence="3">
    <location>
        <begin position="820"/>
        <end position="852"/>
    </location>
</feature>
<dbReference type="InterPro" id="IPR013087">
    <property type="entry name" value="Znf_C2H2_type"/>
</dbReference>
<dbReference type="GO" id="GO:0008270">
    <property type="term" value="F:zinc ion binding"/>
    <property type="evidence" value="ECO:0007669"/>
    <property type="project" value="UniProtKB-KW"/>
</dbReference>
<feature type="region of interest" description="Disordered" evidence="2">
    <location>
        <begin position="778"/>
        <end position="798"/>
    </location>
</feature>
<name>A0AAE8MRF8_9PEZI</name>
<feature type="region of interest" description="Disordered" evidence="2">
    <location>
        <begin position="348"/>
        <end position="379"/>
    </location>
</feature>
<proteinExistence type="predicted"/>
<reference evidence="4" key="1">
    <citation type="submission" date="2018-03" db="EMBL/GenBank/DDBJ databases">
        <authorList>
            <person name="Guldener U."/>
        </authorList>
    </citation>
    <scope>NUCLEOTIDE SEQUENCE</scope>
</reference>
<keyword evidence="1" id="KW-0863">Zinc-finger</keyword>
<evidence type="ECO:0000313" key="4">
    <source>
        <dbReference type="EMBL" id="SPN98766.1"/>
    </source>
</evidence>